<dbReference type="OrthoDB" id="4757095at2759"/>
<dbReference type="InterPro" id="IPR056632">
    <property type="entry name" value="DUF7730"/>
</dbReference>
<dbReference type="AlphaFoldDB" id="A0A8H4PBL8"/>
<gene>
    <name evidence="2" type="ORF">FALBO_8338</name>
</gene>
<dbReference type="PANTHER" id="PTHR38790">
    <property type="entry name" value="2EXR DOMAIN-CONTAINING PROTEIN-RELATED"/>
    <property type="match status" value="1"/>
</dbReference>
<proteinExistence type="predicted"/>
<sequence length="285" mass="33387">MGVIFDQGCNQSKSAFITKLPPEIRRLVYTELFGFRLVHVRFRVPKTSISKYRRQGCPPDHKVPGWVHCVCRQGVAAMPHPHDETNHKWCFLATNILFTCKYMFEEGIQVLYGSNVVSFQRLGDFKLFGKTTSRYESLLKRIDFWLNPHHHLLRTPHSPPADCGDGLYQLCCQLSQRKHRLQFRISLFTEYKEGRSRRFTDELFKTHDRDSLYFAATHLHGCTKLKGLFFIPGQLFKANDQVLQRLKRIGIDFQLWDNSYCWVNHGEDSDDENHGIEYFDYTTSG</sequence>
<protein>
    <recommendedName>
        <fullName evidence="1">DUF7730 domain-containing protein</fullName>
    </recommendedName>
</protein>
<evidence type="ECO:0000313" key="2">
    <source>
        <dbReference type="EMBL" id="KAF4464793.1"/>
    </source>
</evidence>
<evidence type="ECO:0000313" key="3">
    <source>
        <dbReference type="Proteomes" id="UP000554235"/>
    </source>
</evidence>
<evidence type="ECO:0000259" key="1">
    <source>
        <dbReference type="Pfam" id="PF24864"/>
    </source>
</evidence>
<name>A0A8H4PBL8_9HYPO</name>
<comment type="caution">
    <text evidence="2">The sequence shown here is derived from an EMBL/GenBank/DDBJ whole genome shotgun (WGS) entry which is preliminary data.</text>
</comment>
<dbReference type="Proteomes" id="UP000554235">
    <property type="component" value="Unassembled WGS sequence"/>
</dbReference>
<dbReference type="EMBL" id="JAADYS010001138">
    <property type="protein sequence ID" value="KAF4464793.1"/>
    <property type="molecule type" value="Genomic_DNA"/>
</dbReference>
<dbReference type="Pfam" id="PF24864">
    <property type="entry name" value="DUF7730"/>
    <property type="match status" value="1"/>
</dbReference>
<reference evidence="2 3" key="1">
    <citation type="submission" date="2020-01" db="EMBL/GenBank/DDBJ databases">
        <title>Identification and distribution of gene clusters putatively required for synthesis of sphingolipid metabolism inhibitors in phylogenetically diverse species of the filamentous fungus Fusarium.</title>
        <authorList>
            <person name="Kim H.-S."/>
            <person name="Busman M."/>
            <person name="Brown D.W."/>
            <person name="Divon H."/>
            <person name="Uhlig S."/>
            <person name="Proctor R.H."/>
        </authorList>
    </citation>
    <scope>NUCLEOTIDE SEQUENCE [LARGE SCALE GENOMIC DNA]</scope>
    <source>
        <strain evidence="2 3">NRRL 20459</strain>
    </source>
</reference>
<keyword evidence="3" id="KW-1185">Reference proteome</keyword>
<organism evidence="2 3">
    <name type="scientific">Fusarium albosuccineum</name>
    <dbReference type="NCBI Taxonomy" id="1237068"/>
    <lineage>
        <taxon>Eukaryota</taxon>
        <taxon>Fungi</taxon>
        <taxon>Dikarya</taxon>
        <taxon>Ascomycota</taxon>
        <taxon>Pezizomycotina</taxon>
        <taxon>Sordariomycetes</taxon>
        <taxon>Hypocreomycetidae</taxon>
        <taxon>Hypocreales</taxon>
        <taxon>Nectriaceae</taxon>
        <taxon>Fusarium</taxon>
        <taxon>Fusarium decemcellulare species complex</taxon>
    </lineage>
</organism>
<accession>A0A8H4PBL8</accession>
<feature type="domain" description="DUF7730" evidence="1">
    <location>
        <begin position="10"/>
        <end position="122"/>
    </location>
</feature>